<keyword evidence="3 12" id="KW-0235">DNA replication</keyword>
<keyword evidence="8 12" id="KW-0238">DNA-binding</keyword>
<dbReference type="PANTHER" id="PTHR30153:SF2">
    <property type="entry name" value="REPLICATIVE DNA HELICASE"/>
    <property type="match status" value="1"/>
</dbReference>
<reference evidence="16" key="1">
    <citation type="journal article" date="2019" name="Int. J. Syst. Evol. Microbiol.">
        <title>The Global Catalogue of Microorganisms (GCM) 10K type strain sequencing project: providing services to taxonomists for standard genome sequencing and annotation.</title>
        <authorList>
            <consortium name="The Broad Institute Genomics Platform"/>
            <consortium name="The Broad Institute Genome Sequencing Center for Infectious Disease"/>
            <person name="Wu L."/>
            <person name="Ma J."/>
        </authorList>
    </citation>
    <scope>NUCLEOTIDE SEQUENCE [LARGE SCALE GENOMIC DNA]</scope>
    <source>
        <strain evidence="16">JCM 17924</strain>
    </source>
</reference>
<keyword evidence="6 12" id="KW-0347">Helicase</keyword>
<evidence type="ECO:0000256" key="1">
    <source>
        <dbReference type="ARBA" id="ARBA00008428"/>
    </source>
</evidence>
<evidence type="ECO:0000256" key="10">
    <source>
        <dbReference type="ARBA" id="ARBA00048954"/>
    </source>
</evidence>
<dbReference type="Proteomes" id="UP001500454">
    <property type="component" value="Unassembled WGS sequence"/>
</dbReference>
<dbReference type="Gene3D" id="3.40.50.300">
    <property type="entry name" value="P-loop containing nucleotide triphosphate hydrolases"/>
    <property type="match status" value="1"/>
</dbReference>
<dbReference type="Pfam" id="PF03796">
    <property type="entry name" value="DnaB_C"/>
    <property type="match status" value="1"/>
</dbReference>
<dbReference type="PANTHER" id="PTHR30153">
    <property type="entry name" value="REPLICATIVE DNA HELICASE DNAB"/>
    <property type="match status" value="1"/>
</dbReference>
<dbReference type="InterPro" id="IPR036185">
    <property type="entry name" value="DNA_heli_DnaB-like_N_sf"/>
</dbReference>
<dbReference type="PROSITE" id="PS51199">
    <property type="entry name" value="SF4_HELICASE"/>
    <property type="match status" value="1"/>
</dbReference>
<dbReference type="SUPFAM" id="SSF52540">
    <property type="entry name" value="P-loop containing nucleoside triphosphate hydrolases"/>
    <property type="match status" value="1"/>
</dbReference>
<comment type="similarity">
    <text evidence="1 12">Belongs to the helicase family. DnaB subfamily.</text>
</comment>
<dbReference type="Pfam" id="PF00772">
    <property type="entry name" value="DnaB"/>
    <property type="match status" value="1"/>
</dbReference>
<feature type="region of interest" description="Disordered" evidence="13">
    <location>
        <begin position="469"/>
        <end position="510"/>
    </location>
</feature>
<evidence type="ECO:0000256" key="13">
    <source>
        <dbReference type="SAM" id="MobiDB-lite"/>
    </source>
</evidence>
<proteinExistence type="inferred from homology"/>
<dbReference type="InterPro" id="IPR016136">
    <property type="entry name" value="DNA_helicase_N/primase_C"/>
</dbReference>
<dbReference type="InterPro" id="IPR027417">
    <property type="entry name" value="P-loop_NTPase"/>
</dbReference>
<evidence type="ECO:0000256" key="6">
    <source>
        <dbReference type="ARBA" id="ARBA00022806"/>
    </source>
</evidence>
<evidence type="ECO:0000256" key="3">
    <source>
        <dbReference type="ARBA" id="ARBA00022705"/>
    </source>
</evidence>
<keyword evidence="7 12" id="KW-0067">ATP-binding</keyword>
<keyword evidence="9" id="KW-0413">Isomerase</keyword>
<dbReference type="NCBIfam" id="TIGR00665">
    <property type="entry name" value="DnaB"/>
    <property type="match status" value="1"/>
</dbReference>
<dbReference type="InterPro" id="IPR007692">
    <property type="entry name" value="DNA_helicase_DnaB"/>
</dbReference>
<comment type="caution">
    <text evidence="15">The sequence shown here is derived from an EMBL/GenBank/DDBJ whole genome shotgun (WGS) entry which is preliminary data.</text>
</comment>
<keyword evidence="5 12" id="KW-0378">Hydrolase</keyword>
<evidence type="ECO:0000259" key="14">
    <source>
        <dbReference type="PROSITE" id="PS51199"/>
    </source>
</evidence>
<dbReference type="RefSeq" id="WP_345227473.1">
    <property type="nucleotide sequence ID" value="NZ_BAABHA010000015.1"/>
</dbReference>
<dbReference type="SUPFAM" id="SSF48024">
    <property type="entry name" value="N-terminal domain of DnaB helicase"/>
    <property type="match status" value="1"/>
</dbReference>
<dbReference type="InterPro" id="IPR007694">
    <property type="entry name" value="DNA_helicase_DnaB-like_C"/>
</dbReference>
<dbReference type="CDD" id="cd00984">
    <property type="entry name" value="DnaB_C"/>
    <property type="match status" value="1"/>
</dbReference>
<evidence type="ECO:0000256" key="11">
    <source>
        <dbReference type="NCBIfam" id="TIGR00665"/>
    </source>
</evidence>
<evidence type="ECO:0000313" key="16">
    <source>
        <dbReference type="Proteomes" id="UP001500454"/>
    </source>
</evidence>
<comment type="function">
    <text evidence="12">The main replicative DNA helicase, it participates in initiation and elongation during chromosome replication. Travels ahead of the DNA replisome, separating dsDNA into templates for DNA synthesis. A processive ATP-dependent 5'-3' DNA helicase it has DNA-dependent ATPase activity.</text>
</comment>
<dbReference type="InterPro" id="IPR007693">
    <property type="entry name" value="DNA_helicase_DnaB-like_N"/>
</dbReference>
<dbReference type="SMART" id="SM00382">
    <property type="entry name" value="AAA"/>
    <property type="match status" value="1"/>
</dbReference>
<dbReference type="EMBL" id="BAABHA010000015">
    <property type="protein sequence ID" value="GAA4392085.1"/>
    <property type="molecule type" value="Genomic_DNA"/>
</dbReference>
<evidence type="ECO:0000256" key="8">
    <source>
        <dbReference type="ARBA" id="ARBA00023125"/>
    </source>
</evidence>
<evidence type="ECO:0000256" key="2">
    <source>
        <dbReference type="ARBA" id="ARBA00022515"/>
    </source>
</evidence>
<evidence type="ECO:0000256" key="12">
    <source>
        <dbReference type="RuleBase" id="RU362085"/>
    </source>
</evidence>
<evidence type="ECO:0000256" key="9">
    <source>
        <dbReference type="ARBA" id="ARBA00023235"/>
    </source>
</evidence>
<evidence type="ECO:0000313" key="15">
    <source>
        <dbReference type="EMBL" id="GAA4392085.1"/>
    </source>
</evidence>
<comment type="catalytic activity">
    <reaction evidence="10 12">
        <text>ATP + H2O = ADP + phosphate + H(+)</text>
        <dbReference type="Rhea" id="RHEA:13065"/>
        <dbReference type="ChEBI" id="CHEBI:15377"/>
        <dbReference type="ChEBI" id="CHEBI:15378"/>
        <dbReference type="ChEBI" id="CHEBI:30616"/>
        <dbReference type="ChEBI" id="CHEBI:43474"/>
        <dbReference type="ChEBI" id="CHEBI:456216"/>
        <dbReference type="EC" id="5.6.2.3"/>
    </reaction>
</comment>
<evidence type="ECO:0000256" key="5">
    <source>
        <dbReference type="ARBA" id="ARBA00022801"/>
    </source>
</evidence>
<protein>
    <recommendedName>
        <fullName evidence="11 12">Replicative DNA helicase</fullName>
        <ecNumber evidence="11 12">5.6.2.3</ecNumber>
    </recommendedName>
</protein>
<keyword evidence="4 12" id="KW-0547">Nucleotide-binding</keyword>
<evidence type="ECO:0000256" key="4">
    <source>
        <dbReference type="ARBA" id="ARBA00022741"/>
    </source>
</evidence>
<feature type="domain" description="SF4 helicase" evidence="14">
    <location>
        <begin position="193"/>
        <end position="465"/>
    </location>
</feature>
<dbReference type="GO" id="GO:0004386">
    <property type="term" value="F:helicase activity"/>
    <property type="evidence" value="ECO:0007669"/>
    <property type="project" value="UniProtKB-KW"/>
</dbReference>
<organism evidence="15 16">
    <name type="scientific">Hymenobacter koreensis</name>
    <dbReference type="NCBI Taxonomy" id="1084523"/>
    <lineage>
        <taxon>Bacteria</taxon>
        <taxon>Pseudomonadati</taxon>
        <taxon>Bacteroidota</taxon>
        <taxon>Cytophagia</taxon>
        <taxon>Cytophagales</taxon>
        <taxon>Hymenobacteraceae</taxon>
        <taxon>Hymenobacter</taxon>
    </lineage>
</organism>
<keyword evidence="2 12" id="KW-0639">Primosome</keyword>
<evidence type="ECO:0000256" key="7">
    <source>
        <dbReference type="ARBA" id="ARBA00022840"/>
    </source>
</evidence>
<name>A0ABP8JK22_9BACT</name>
<accession>A0ABP8JK22</accession>
<dbReference type="EC" id="5.6.2.3" evidence="11 12"/>
<sequence length="510" mass="55198">MFDQDLAALDAVLGDIKPAKSSAPPNAPKVEQAVLTALCESPDALRTALSIFRTSAVFYQPLHMAMFEAAFELNRTGQAVDVVSITEQMRSAGSLSLVGGEEAVVKSATATGKPASIETHCRKLLEYYTLRQVQAVAQQIIRDVMDRTQSPLELLAKAQTTLGACTDTLTTKDAKGADELFDPAFERIKLAMEAKGLVGVPSGILSLDRLTGGWRGGNLIIIAARPGMGKTSLALNFARNAAVDFDEPGIFFTLEMSDEELEIKMIATETGCTSSQLGKGHLPDGRTLDQLRTDSRKLRTSKLLFDDTASLTVAQLRAKVARRVAEGRCKWVIVDYLQLMTGTSGKGGNREQEISAISRGLKLCAKENNIPVIALSQLSRAVEARADKRPQLSDLRESGAIEQDADVVLFPFRAEYYGITEDDMGNPTAGRAELIVAKHRNGPVDTVTVNCDIATGKFFDDQPDWSQFADVSEKKATDLPPSTFEDSPAPPAPQSFRQLSLDEANSEPPF</sequence>
<keyword evidence="16" id="KW-1185">Reference proteome</keyword>
<gene>
    <name evidence="15" type="primary">dnaB_3</name>
    <name evidence="15" type="ORF">GCM10023186_42150</name>
</gene>
<dbReference type="Gene3D" id="1.10.860.10">
    <property type="entry name" value="DNAb Helicase, Chain A"/>
    <property type="match status" value="1"/>
</dbReference>
<dbReference type="InterPro" id="IPR003593">
    <property type="entry name" value="AAA+_ATPase"/>
</dbReference>